<feature type="domain" description="CobW C-terminal" evidence="4">
    <location>
        <begin position="83"/>
        <end position="134"/>
    </location>
</feature>
<keyword evidence="2" id="KW-0143">Chaperone</keyword>
<feature type="region of interest" description="Disordered" evidence="3">
    <location>
        <begin position="36"/>
        <end position="78"/>
    </location>
</feature>
<dbReference type="OrthoDB" id="258627at2759"/>
<evidence type="ECO:0000259" key="4">
    <source>
        <dbReference type="Pfam" id="PF07683"/>
    </source>
</evidence>
<dbReference type="GO" id="GO:0005737">
    <property type="term" value="C:cytoplasm"/>
    <property type="evidence" value="ECO:0000318"/>
    <property type="project" value="GO_Central"/>
</dbReference>
<dbReference type="SUPFAM" id="SSF90002">
    <property type="entry name" value="Hypothetical protein YjiA, C-terminal domain"/>
    <property type="match status" value="1"/>
</dbReference>
<dbReference type="EMBL" id="FN596494">
    <property type="protein sequence ID" value="CBI36420.3"/>
    <property type="molecule type" value="Genomic_DNA"/>
</dbReference>
<name>D7TZA6_VITVI</name>
<sequence length="163" mass="18803">MAYLKRTGFGKVDLDYVLGVGGFDLERIESAVNPEDVKEDHVTHGHNHDHDHDYHHHHHHHEHDHGHEHNDHHSYDHTHDPGVSSVSIVCEGSLDLEKANIWLGTLLLERSEDIYRMKGLLSVQGMDERFVFQVGLMPYILDFLVSEIIGSGWFKMIFYLSYG</sequence>
<gene>
    <name evidence="5" type="ordered locus">VIT_09s0002g08230</name>
</gene>
<evidence type="ECO:0000256" key="3">
    <source>
        <dbReference type="SAM" id="MobiDB-lite"/>
    </source>
</evidence>
<dbReference type="Proteomes" id="UP000009183">
    <property type="component" value="Chromosome 9"/>
</dbReference>
<feature type="compositionally biased region" description="Basic and acidic residues" evidence="3">
    <location>
        <begin position="36"/>
        <end position="54"/>
    </location>
</feature>
<evidence type="ECO:0000313" key="5">
    <source>
        <dbReference type="EMBL" id="CBI36420.3"/>
    </source>
</evidence>
<organism evidence="5 6">
    <name type="scientific">Vitis vinifera</name>
    <name type="common">Grape</name>
    <dbReference type="NCBI Taxonomy" id="29760"/>
    <lineage>
        <taxon>Eukaryota</taxon>
        <taxon>Viridiplantae</taxon>
        <taxon>Streptophyta</taxon>
        <taxon>Embryophyta</taxon>
        <taxon>Tracheophyta</taxon>
        <taxon>Spermatophyta</taxon>
        <taxon>Magnoliopsida</taxon>
        <taxon>eudicotyledons</taxon>
        <taxon>Gunneridae</taxon>
        <taxon>Pentapetalae</taxon>
        <taxon>rosids</taxon>
        <taxon>Vitales</taxon>
        <taxon>Vitaceae</taxon>
        <taxon>Viteae</taxon>
        <taxon>Vitis</taxon>
    </lineage>
</organism>
<dbReference type="STRING" id="29760.D7TZA6"/>
<dbReference type="InterPro" id="IPR011629">
    <property type="entry name" value="CobW-like_C"/>
</dbReference>
<dbReference type="PANTHER" id="PTHR13748:SF62">
    <property type="entry name" value="COBW DOMAIN-CONTAINING PROTEIN"/>
    <property type="match status" value="1"/>
</dbReference>
<keyword evidence="1" id="KW-0547">Nucleotide-binding</keyword>
<dbReference type="AlphaFoldDB" id="D7TZA6"/>
<dbReference type="PaxDb" id="29760-VIT_09s0002g08230.t01"/>
<dbReference type="HOGENOM" id="CLU_1630020_0_0_1"/>
<evidence type="ECO:0000313" key="6">
    <source>
        <dbReference type="Proteomes" id="UP000009183"/>
    </source>
</evidence>
<dbReference type="Gene3D" id="3.30.1220.10">
    <property type="entry name" value="CobW-like, C-terminal domain"/>
    <property type="match status" value="1"/>
</dbReference>
<dbReference type="PANTHER" id="PTHR13748">
    <property type="entry name" value="COBW-RELATED"/>
    <property type="match status" value="1"/>
</dbReference>
<evidence type="ECO:0000256" key="1">
    <source>
        <dbReference type="ARBA" id="ARBA00022741"/>
    </source>
</evidence>
<dbReference type="InParanoid" id="D7TZA6"/>
<dbReference type="ExpressionAtlas" id="D7TZA6">
    <property type="expression patterns" value="baseline and differential"/>
</dbReference>
<dbReference type="InterPro" id="IPR036627">
    <property type="entry name" value="CobW-likC_sf"/>
</dbReference>
<proteinExistence type="predicted"/>
<reference evidence="6" key="1">
    <citation type="journal article" date="2007" name="Nature">
        <title>The grapevine genome sequence suggests ancestral hexaploidization in major angiosperm phyla.</title>
        <authorList>
            <consortium name="The French-Italian Public Consortium for Grapevine Genome Characterization."/>
            <person name="Jaillon O."/>
            <person name="Aury J.-M."/>
            <person name="Noel B."/>
            <person name="Policriti A."/>
            <person name="Clepet C."/>
            <person name="Casagrande A."/>
            <person name="Choisne N."/>
            <person name="Aubourg S."/>
            <person name="Vitulo N."/>
            <person name="Jubin C."/>
            <person name="Vezzi A."/>
            <person name="Legeai F."/>
            <person name="Hugueney P."/>
            <person name="Dasilva C."/>
            <person name="Horner D."/>
            <person name="Mica E."/>
            <person name="Jublot D."/>
            <person name="Poulain J."/>
            <person name="Bruyere C."/>
            <person name="Billault A."/>
            <person name="Segurens B."/>
            <person name="Gouyvenoux M."/>
            <person name="Ugarte E."/>
            <person name="Cattonaro F."/>
            <person name="Anthouard V."/>
            <person name="Vico V."/>
            <person name="Del Fabbro C."/>
            <person name="Alaux M."/>
            <person name="Di Gaspero G."/>
            <person name="Dumas V."/>
            <person name="Felice N."/>
            <person name="Paillard S."/>
            <person name="Juman I."/>
            <person name="Moroldo M."/>
            <person name="Scalabrin S."/>
            <person name="Canaguier A."/>
            <person name="Le Clainche I."/>
            <person name="Malacrida G."/>
            <person name="Durand E."/>
            <person name="Pesole G."/>
            <person name="Laucou V."/>
            <person name="Chatelet P."/>
            <person name="Merdinoglu D."/>
            <person name="Delledonne M."/>
            <person name="Pezzotti M."/>
            <person name="Lecharny A."/>
            <person name="Scarpelli C."/>
            <person name="Artiguenave F."/>
            <person name="Pe M.E."/>
            <person name="Valle G."/>
            <person name="Morgante M."/>
            <person name="Caboche M."/>
            <person name="Adam-Blondon A.-F."/>
            <person name="Weissenbach J."/>
            <person name="Quetier F."/>
            <person name="Wincker P."/>
        </authorList>
    </citation>
    <scope>NUCLEOTIDE SEQUENCE [LARGE SCALE GENOMIC DNA]</scope>
    <source>
        <strain evidence="6">cv. Pinot noir / PN40024</strain>
    </source>
</reference>
<dbReference type="GO" id="GO:0000166">
    <property type="term" value="F:nucleotide binding"/>
    <property type="evidence" value="ECO:0007669"/>
    <property type="project" value="UniProtKB-KW"/>
</dbReference>
<protein>
    <recommendedName>
        <fullName evidence="4">CobW C-terminal domain-containing protein</fullName>
    </recommendedName>
</protein>
<dbReference type="eggNOG" id="KOG2743">
    <property type="taxonomic scope" value="Eukaryota"/>
</dbReference>
<keyword evidence="6" id="KW-1185">Reference proteome</keyword>
<dbReference type="Pfam" id="PF07683">
    <property type="entry name" value="CobW_C"/>
    <property type="match status" value="1"/>
</dbReference>
<feature type="compositionally biased region" description="Basic and acidic residues" evidence="3">
    <location>
        <begin position="63"/>
        <end position="78"/>
    </location>
</feature>
<dbReference type="InterPro" id="IPR051316">
    <property type="entry name" value="Zinc-reg_GTPase_activator"/>
</dbReference>
<evidence type="ECO:0000256" key="2">
    <source>
        <dbReference type="ARBA" id="ARBA00023186"/>
    </source>
</evidence>
<accession>D7TZA6</accession>